<feature type="compositionally biased region" description="Polar residues" evidence="5">
    <location>
        <begin position="924"/>
        <end position="944"/>
    </location>
</feature>
<dbReference type="PANTHER" id="PTHR46319">
    <property type="entry name" value="ZINC FINGER FYVE DOMAIN-CONTAINING PROTEIN"/>
    <property type="match status" value="1"/>
</dbReference>
<dbReference type="InterPro" id="IPR000306">
    <property type="entry name" value="Znf_FYVE"/>
</dbReference>
<dbReference type="Proteomes" id="UP000515160">
    <property type="component" value="Chromosome 3"/>
</dbReference>
<dbReference type="Pfam" id="PF11409">
    <property type="entry name" value="SARA"/>
    <property type="match status" value="1"/>
</dbReference>
<sequence>MDLVDIDQVLDNLEAELKADEQLRGNAATTTTAAGATAVVGVESPRPLGDGSSAGAAAKNFVGVSQVFNSLNDYRNNVKSLETHDSYDWTQNGVEKEREQERARELEKQAEEQRKLEKQREEQLLKQERERQLEREQQLEREKQLKREQEQQRKREQKQQLEREQELKREQEELEQLEREQEELEQLEREQQLKEEREQQLEKERELQLQLEREQQLKQEKEKQLKQQLQQEQERQQQLEREQQLKQEQERLLQLEREQEQLLQLERQLERHAISSLEDDDDEHEDIKKFSETKPSKVGDDDVAASLSESLTTSSCSTFSSGPSPGSEEQPSDKPSALQLPPKQEEQQQQHQVESVAVEDLAVGLSSISITNTTESQSILPCEVTASSALGKVLNELSEATSSELDTQSQPQQAPQQPAPAPTLPAAPVQREQLQEQQQQQQEAPPKRSQALTFCSTMDEISDTELDSMLQEVEADIEVEPQQPAAFVVPPSVSYHHKPKEIDDEDSTESAVTEEESVRILSEQDTTSADQLNVDNFSQASTVEFAELRAQEATLATATVGEELASSFSSSASDTDSLSGRKLDEDEGVAVEVEGEDGEQQRPQRPQTLDLNAAAAAVGQQASAGQTPPAESEQQPAQEEVPQQPAEISPGDDVDDDDDSPIYEAVGYSDPHANLGKVPPIWVPDNMAGQCMQCQQKFTMIKRRHHCRACGKVLCSICCSQRFHLQFANEPESRVCVQCFMILSERQANALGGQAANEVAPPSALPPTPMRSPNPNNPMEYCSTIPPHRQVTAAGGGPPSVIVPVGVLKKTDGSSSNSSSSDGKKGRKRKSVMFSDGIAPGSELASTMEQQWGEAKQARRGVQRSNSGAGQKPPTPGASSSSGGGAAASGSSGSSSIDTSTTMGLVAQLFRGSIPPSAAAATLSAVSQGSEQSQSAGRNTAQSSPRRKMESSRKLPPSDSHGCFIPSEEHALPPICVTGSGGNSNCDVDYKVVRNDAELIERLQRETLKFILKNNFYVHVKVLNMSCCMNRWVLNFTTSGLHHVGNDELIILLEIKPPPASSGPSVPRDIFQHLYDVYVEAENARSSTQELAFSSPRNVNFLGSREHGGFIFIRPTYQCLQGVIVPDSPYLVGVLIHRHEVPWAKVLPLRLILRLGAQYRYYPCPLISVRNRESVYGEIAQTIINFLVDFRNYTYSLPAIRGLYIHMEDRQTTVIIPRYRQNDVIKAINNATDHILAFAGNFSKVADGHLVCMQNINDDRAEMYAYSTQAINIQGQPRKITGASFFVLNEALKSSSGLSGKCSIVEDGLMVQIMPAKMEEVRQALRNQTDIDIVCGPIAATDEQSEIVSIKWVDDDRDINVGVKSPIDDKPMDGVANMRVHASFNYSNTNYAIRLTDIFIVKCEDWYATNGTNYADITRIAEQLARSASMALLPFLDLLAAAGINKLALRATLDQENVCYEAGARGTKLPPLYMNALDNHLIATLHGESSGIQDPIILELVFYILNA</sequence>
<feature type="domain" description="FYVE-type" evidence="6">
    <location>
        <begin position="685"/>
        <end position="744"/>
    </location>
</feature>
<dbReference type="Gene3D" id="3.30.40.10">
    <property type="entry name" value="Zinc/RING finger domain, C3HC4 (zinc finger)"/>
    <property type="match status" value="1"/>
</dbReference>
<feature type="compositionally biased region" description="Basic and acidic residues" evidence="5">
    <location>
        <begin position="232"/>
        <end position="246"/>
    </location>
</feature>
<dbReference type="FunFam" id="3.30.1360.220:FF:000002">
    <property type="entry name" value="Zinc finger FYVE domain-containing protein"/>
    <property type="match status" value="1"/>
</dbReference>
<evidence type="ECO:0000256" key="4">
    <source>
        <dbReference type="PROSITE-ProRule" id="PRU00091"/>
    </source>
</evidence>
<dbReference type="InterPro" id="IPR022557">
    <property type="entry name" value="SARA-like_C"/>
</dbReference>
<dbReference type="Pfam" id="PF01363">
    <property type="entry name" value="FYVE"/>
    <property type="match status" value="1"/>
</dbReference>
<dbReference type="Gene3D" id="4.10.720.10">
    <property type="entry name" value="Smad anchor for receptor activation, Smad-binding domain"/>
    <property type="match status" value="1"/>
</dbReference>
<feature type="compositionally biased region" description="Low complexity" evidence="5">
    <location>
        <begin position="306"/>
        <end position="329"/>
    </location>
</feature>
<dbReference type="CDD" id="cd15729">
    <property type="entry name" value="FYVE_endofin"/>
    <property type="match status" value="1"/>
</dbReference>
<dbReference type="SMART" id="SM01421">
    <property type="entry name" value="DUF3480"/>
    <property type="match status" value="1"/>
</dbReference>
<evidence type="ECO:0000259" key="6">
    <source>
        <dbReference type="PROSITE" id="PS50178"/>
    </source>
</evidence>
<dbReference type="GeneID" id="117566869"/>
<dbReference type="RefSeq" id="XP_034102358.1">
    <property type="nucleotide sequence ID" value="XM_034246467.2"/>
</dbReference>
<gene>
    <name evidence="8" type="primary">LOC117566869</name>
</gene>
<keyword evidence="3" id="KW-0862">Zinc</keyword>
<feature type="compositionally biased region" description="Basic and acidic residues" evidence="5">
    <location>
        <begin position="285"/>
        <end position="300"/>
    </location>
</feature>
<dbReference type="SUPFAM" id="SSF57903">
    <property type="entry name" value="FYVE/PHD zinc finger"/>
    <property type="match status" value="1"/>
</dbReference>
<name>A0A6P8WSK5_DROAB</name>
<reference evidence="8" key="1">
    <citation type="submission" date="2025-08" db="UniProtKB">
        <authorList>
            <consortium name="RefSeq"/>
        </authorList>
    </citation>
    <scope>IDENTIFICATION</scope>
    <source>
        <strain evidence="8">15112-1751.03</strain>
        <tissue evidence="8">Whole Adult</tissue>
    </source>
</reference>
<feature type="region of interest" description="Disordered" evidence="5">
    <location>
        <begin position="921"/>
        <end position="964"/>
    </location>
</feature>
<keyword evidence="2 4" id="KW-0863">Zinc-finger</keyword>
<evidence type="ECO:0000256" key="3">
    <source>
        <dbReference type="ARBA" id="ARBA00022833"/>
    </source>
</evidence>
<feature type="region of interest" description="Disordered" evidence="5">
    <location>
        <begin position="274"/>
        <end position="355"/>
    </location>
</feature>
<feature type="region of interest" description="Disordered" evidence="5">
    <location>
        <begin position="562"/>
        <end position="584"/>
    </location>
</feature>
<dbReference type="SMART" id="SM00064">
    <property type="entry name" value="FYVE"/>
    <property type="match status" value="1"/>
</dbReference>
<dbReference type="Gene3D" id="3.30.1360.220">
    <property type="entry name" value="Domain of unknown function (DUF3480), N-terminal subdomain"/>
    <property type="match status" value="2"/>
</dbReference>
<feature type="compositionally biased region" description="Low complexity" evidence="5">
    <location>
        <begin position="564"/>
        <end position="578"/>
    </location>
</feature>
<dbReference type="GO" id="GO:0008270">
    <property type="term" value="F:zinc ion binding"/>
    <property type="evidence" value="ECO:0007669"/>
    <property type="project" value="UniProtKB-KW"/>
</dbReference>
<feature type="compositionally biased region" description="Low complexity" evidence="5">
    <location>
        <begin position="614"/>
        <end position="647"/>
    </location>
</feature>
<dbReference type="OrthoDB" id="5872154at2759"/>
<keyword evidence="7" id="KW-1185">Reference proteome</keyword>
<evidence type="ECO:0000256" key="5">
    <source>
        <dbReference type="SAM" id="MobiDB-lite"/>
    </source>
</evidence>
<dbReference type="GO" id="GO:0005829">
    <property type="term" value="C:cytosol"/>
    <property type="evidence" value="ECO:0007669"/>
    <property type="project" value="UniProtKB-UniRule"/>
</dbReference>
<keyword evidence="1" id="KW-0479">Metal-binding</keyword>
<feature type="compositionally biased region" description="Polar residues" evidence="5">
    <location>
        <begin position="398"/>
        <end position="407"/>
    </location>
</feature>
<feature type="compositionally biased region" description="Basic and acidic residues" evidence="5">
    <location>
        <begin position="94"/>
        <end position="110"/>
    </location>
</feature>
<feature type="compositionally biased region" description="Acidic residues" evidence="5">
    <location>
        <begin position="502"/>
        <end position="515"/>
    </location>
</feature>
<dbReference type="InterPro" id="IPR013083">
    <property type="entry name" value="Znf_RING/FYVE/PHD"/>
</dbReference>
<accession>A0A6P8WSK5</accession>
<evidence type="ECO:0000256" key="1">
    <source>
        <dbReference type="ARBA" id="ARBA00022723"/>
    </source>
</evidence>
<feature type="compositionally biased region" description="Acidic residues" evidence="5">
    <location>
        <begin position="650"/>
        <end position="661"/>
    </location>
</feature>
<feature type="compositionally biased region" description="Low complexity" evidence="5">
    <location>
        <begin position="426"/>
        <end position="443"/>
    </location>
</feature>
<dbReference type="InterPro" id="IPR017455">
    <property type="entry name" value="Znf_FYVE-rel"/>
</dbReference>
<feature type="region of interest" description="Disordered" evidence="5">
    <location>
        <begin position="492"/>
        <end position="533"/>
    </location>
</feature>
<feature type="region of interest" description="Disordered" evidence="5">
    <location>
        <begin position="757"/>
        <end position="899"/>
    </location>
</feature>
<evidence type="ECO:0000313" key="7">
    <source>
        <dbReference type="Proteomes" id="UP000515160"/>
    </source>
</evidence>
<dbReference type="GO" id="GO:0016197">
    <property type="term" value="P:endosomal transport"/>
    <property type="evidence" value="ECO:0007669"/>
    <property type="project" value="TreeGrafter"/>
</dbReference>
<feature type="compositionally biased region" description="Low complexity" evidence="5">
    <location>
        <begin position="799"/>
        <end position="821"/>
    </location>
</feature>
<dbReference type="SMART" id="SM01422">
    <property type="entry name" value="SARA"/>
    <property type="match status" value="1"/>
</dbReference>
<feature type="region of interest" description="Disordered" evidence="5">
    <location>
        <begin position="89"/>
        <end position="110"/>
    </location>
</feature>
<dbReference type="Pfam" id="PF11979">
    <property type="entry name" value="SARA_C"/>
    <property type="match status" value="1"/>
</dbReference>
<dbReference type="PANTHER" id="PTHR46319:SF3">
    <property type="entry name" value="ZINC FINGER FYVE DOMAIN-CONTAINING PROTEIN"/>
    <property type="match status" value="1"/>
</dbReference>
<dbReference type="GO" id="GO:0031901">
    <property type="term" value="C:early endosome membrane"/>
    <property type="evidence" value="ECO:0007669"/>
    <property type="project" value="UniProtKB-SubCell"/>
</dbReference>
<dbReference type="InterPro" id="IPR027267">
    <property type="entry name" value="AH/BAR_dom_sf"/>
</dbReference>
<evidence type="ECO:0000256" key="2">
    <source>
        <dbReference type="ARBA" id="ARBA00022771"/>
    </source>
</evidence>
<evidence type="ECO:0000313" key="8">
    <source>
        <dbReference type="RefSeq" id="XP_034102358.1"/>
    </source>
</evidence>
<feature type="compositionally biased region" description="Pro residues" evidence="5">
    <location>
        <begin position="763"/>
        <end position="776"/>
    </location>
</feature>
<dbReference type="FunFam" id="3.30.40.10:FF:000084">
    <property type="entry name" value="Zinc finger, FYVE domain-containing 9b"/>
    <property type="match status" value="1"/>
</dbReference>
<protein>
    <submittedName>
        <fullName evidence="8">Mediator of RNA polymerase II transcription subunit 12</fullName>
    </submittedName>
</protein>
<proteinExistence type="predicted"/>
<dbReference type="PROSITE" id="PS50178">
    <property type="entry name" value="ZF_FYVE"/>
    <property type="match status" value="1"/>
</dbReference>
<feature type="compositionally biased region" description="Polar residues" evidence="5">
    <location>
        <begin position="523"/>
        <end position="533"/>
    </location>
</feature>
<dbReference type="InterPro" id="IPR024608">
    <property type="entry name" value="SARA-like_SBD"/>
</dbReference>
<feature type="region of interest" description="Disordered" evidence="5">
    <location>
        <begin position="221"/>
        <end position="246"/>
    </location>
</feature>
<feature type="region of interest" description="Disordered" evidence="5">
    <location>
        <begin position="614"/>
        <end position="670"/>
    </location>
</feature>
<dbReference type="SUPFAM" id="SSF103657">
    <property type="entry name" value="BAR/IMD domain-like"/>
    <property type="match status" value="1"/>
</dbReference>
<dbReference type="InterPro" id="IPR037145">
    <property type="entry name" value="SARA_Smad-bd_sf"/>
</dbReference>
<dbReference type="InterPro" id="IPR011011">
    <property type="entry name" value="Znf_FYVE_PHD"/>
</dbReference>
<feature type="region of interest" description="Disordered" evidence="5">
    <location>
        <begin position="138"/>
        <end position="163"/>
    </location>
</feature>
<dbReference type="Gene3D" id="3.30.500.40">
    <property type="match status" value="1"/>
</dbReference>
<dbReference type="CTD" id="44263"/>
<organism evidence="7 8">
    <name type="scientific">Drosophila albomicans</name>
    <name type="common">Fruit fly</name>
    <dbReference type="NCBI Taxonomy" id="7291"/>
    <lineage>
        <taxon>Eukaryota</taxon>
        <taxon>Metazoa</taxon>
        <taxon>Ecdysozoa</taxon>
        <taxon>Arthropoda</taxon>
        <taxon>Hexapoda</taxon>
        <taxon>Insecta</taxon>
        <taxon>Pterygota</taxon>
        <taxon>Neoptera</taxon>
        <taxon>Endopterygota</taxon>
        <taxon>Diptera</taxon>
        <taxon>Brachycera</taxon>
        <taxon>Muscomorpha</taxon>
        <taxon>Ephydroidea</taxon>
        <taxon>Drosophilidae</taxon>
        <taxon>Drosophila</taxon>
    </lineage>
</organism>
<feature type="region of interest" description="Disordered" evidence="5">
    <location>
        <begin position="395"/>
        <end position="451"/>
    </location>
</feature>